<organism evidence="7">
    <name type="scientific">marine sediment metagenome</name>
    <dbReference type="NCBI Taxonomy" id="412755"/>
    <lineage>
        <taxon>unclassified sequences</taxon>
        <taxon>metagenomes</taxon>
        <taxon>ecological metagenomes</taxon>
    </lineage>
</organism>
<evidence type="ECO:0008006" key="8">
    <source>
        <dbReference type="Google" id="ProtNLM"/>
    </source>
</evidence>
<dbReference type="InterPro" id="IPR002528">
    <property type="entry name" value="MATE_fam"/>
</dbReference>
<dbReference type="EMBL" id="BARV01016518">
    <property type="protein sequence ID" value="GAI27949.1"/>
    <property type="molecule type" value="Genomic_DNA"/>
</dbReference>
<evidence type="ECO:0000256" key="5">
    <source>
        <dbReference type="ARBA" id="ARBA00023136"/>
    </source>
</evidence>
<dbReference type="GO" id="GO:0015297">
    <property type="term" value="F:antiporter activity"/>
    <property type="evidence" value="ECO:0007669"/>
    <property type="project" value="InterPro"/>
</dbReference>
<keyword evidence="5 6" id="KW-0472">Membrane</keyword>
<feature type="transmembrane region" description="Helical" evidence="6">
    <location>
        <begin position="98"/>
        <end position="120"/>
    </location>
</feature>
<feature type="transmembrane region" description="Helical" evidence="6">
    <location>
        <begin position="12"/>
        <end position="45"/>
    </location>
</feature>
<accession>X1PAL1</accession>
<evidence type="ECO:0000256" key="1">
    <source>
        <dbReference type="ARBA" id="ARBA00004651"/>
    </source>
</evidence>
<feature type="non-terminal residue" evidence="7">
    <location>
        <position position="1"/>
    </location>
</feature>
<comment type="subcellular location">
    <subcellularLocation>
        <location evidence="1">Cell membrane</location>
        <topology evidence="1">Multi-pass membrane protein</topology>
    </subcellularLocation>
</comment>
<dbReference type="InterPro" id="IPR051327">
    <property type="entry name" value="MATE_MepA_subfamily"/>
</dbReference>
<evidence type="ECO:0000313" key="7">
    <source>
        <dbReference type="EMBL" id="GAI27949.1"/>
    </source>
</evidence>
<dbReference type="PANTHER" id="PTHR43823:SF3">
    <property type="entry name" value="MULTIDRUG EXPORT PROTEIN MEPA"/>
    <property type="match status" value="1"/>
</dbReference>
<keyword evidence="3 6" id="KW-0812">Transmembrane</keyword>
<dbReference type="Pfam" id="PF01554">
    <property type="entry name" value="MatE"/>
    <property type="match status" value="1"/>
</dbReference>
<dbReference type="AlphaFoldDB" id="X1PAL1"/>
<dbReference type="GO" id="GO:0005886">
    <property type="term" value="C:plasma membrane"/>
    <property type="evidence" value="ECO:0007669"/>
    <property type="project" value="UniProtKB-SubCell"/>
</dbReference>
<gene>
    <name evidence="7" type="ORF">S06H3_28327</name>
</gene>
<protein>
    <recommendedName>
        <fullName evidence="8">Polysaccharide biosynthesis protein C-terminal domain-containing protein</fullName>
    </recommendedName>
</protein>
<evidence type="ECO:0000256" key="4">
    <source>
        <dbReference type="ARBA" id="ARBA00022989"/>
    </source>
</evidence>
<reference evidence="7" key="1">
    <citation type="journal article" date="2014" name="Front. Microbiol.">
        <title>High frequency of phylogenetically diverse reductive dehalogenase-homologous genes in deep subseafloor sedimentary metagenomes.</title>
        <authorList>
            <person name="Kawai M."/>
            <person name="Futagami T."/>
            <person name="Toyoda A."/>
            <person name="Takaki Y."/>
            <person name="Nishi S."/>
            <person name="Hori S."/>
            <person name="Arai W."/>
            <person name="Tsubouchi T."/>
            <person name="Morono Y."/>
            <person name="Uchiyama I."/>
            <person name="Ito T."/>
            <person name="Fujiyama A."/>
            <person name="Inagaki F."/>
            <person name="Takami H."/>
        </authorList>
    </citation>
    <scope>NUCLEOTIDE SEQUENCE</scope>
    <source>
        <strain evidence="7">Expedition CK06-06</strain>
    </source>
</reference>
<dbReference type="GO" id="GO:0042910">
    <property type="term" value="F:xenobiotic transmembrane transporter activity"/>
    <property type="evidence" value="ECO:0007669"/>
    <property type="project" value="InterPro"/>
</dbReference>
<evidence type="ECO:0000256" key="2">
    <source>
        <dbReference type="ARBA" id="ARBA00022475"/>
    </source>
</evidence>
<feature type="transmembrane region" description="Helical" evidence="6">
    <location>
        <begin position="127"/>
        <end position="151"/>
    </location>
</feature>
<evidence type="ECO:0000256" key="6">
    <source>
        <dbReference type="SAM" id="Phobius"/>
    </source>
</evidence>
<sequence>NKLLLFYGSDMYIAIMGIGLRMISMIQMPLIGITQGFSTIVGFNYGAKLYPRVKKVLRMAVVWTVIIAGVGFLAMMIFPRFVISLFSSDANLINEGIYILRIVVVFLPLIGVQMLGGGFFQAIGKAAPALIITISRQVLFLIPAAFLLPLIFGLNGVWLAVPVSDFLSVAVTVFWISKEIKIFNKAILNV</sequence>
<dbReference type="PANTHER" id="PTHR43823">
    <property type="entry name" value="SPORULATION PROTEIN YKVU"/>
    <property type="match status" value="1"/>
</dbReference>
<name>X1PAL1_9ZZZZ</name>
<keyword evidence="4 6" id="KW-1133">Transmembrane helix</keyword>
<proteinExistence type="predicted"/>
<evidence type="ECO:0000256" key="3">
    <source>
        <dbReference type="ARBA" id="ARBA00022692"/>
    </source>
</evidence>
<comment type="caution">
    <text evidence="7">The sequence shown here is derived from an EMBL/GenBank/DDBJ whole genome shotgun (WGS) entry which is preliminary data.</text>
</comment>
<keyword evidence="2" id="KW-1003">Cell membrane</keyword>
<feature type="transmembrane region" description="Helical" evidence="6">
    <location>
        <begin position="57"/>
        <end position="78"/>
    </location>
</feature>